<dbReference type="InterPro" id="IPR010998">
    <property type="entry name" value="Integrase_recombinase_N"/>
</dbReference>
<dbReference type="Gene3D" id="1.10.443.10">
    <property type="entry name" value="Intergrase catalytic core"/>
    <property type="match status" value="1"/>
</dbReference>
<keyword evidence="4" id="KW-0233">DNA recombination</keyword>
<evidence type="ECO:0008006" key="10">
    <source>
        <dbReference type="Google" id="ProtNLM"/>
    </source>
</evidence>
<dbReference type="InterPro" id="IPR002104">
    <property type="entry name" value="Integrase_catalytic"/>
</dbReference>
<dbReference type="AlphaFoldDB" id="A0A0J6SC65"/>
<dbReference type="SUPFAM" id="SSF56349">
    <property type="entry name" value="DNA breaking-rejoining enzymes"/>
    <property type="match status" value="1"/>
</dbReference>
<dbReference type="GO" id="GO:0015074">
    <property type="term" value="P:DNA integration"/>
    <property type="evidence" value="ECO:0007669"/>
    <property type="project" value="UniProtKB-KW"/>
</dbReference>
<proteinExistence type="inferred from homology"/>
<organism evidence="8 9">
    <name type="scientific">Methylobacterium tarhaniae</name>
    <dbReference type="NCBI Taxonomy" id="1187852"/>
    <lineage>
        <taxon>Bacteria</taxon>
        <taxon>Pseudomonadati</taxon>
        <taxon>Pseudomonadota</taxon>
        <taxon>Alphaproteobacteria</taxon>
        <taxon>Hyphomicrobiales</taxon>
        <taxon>Methylobacteriaceae</taxon>
        <taxon>Methylobacterium</taxon>
    </lineage>
</organism>
<dbReference type="CDD" id="cd00801">
    <property type="entry name" value="INT_P4_C"/>
    <property type="match status" value="1"/>
</dbReference>
<protein>
    <recommendedName>
        <fullName evidence="10">Integrase</fullName>
    </recommendedName>
</protein>
<gene>
    <name evidence="8" type="ORF">VQ03_27385</name>
</gene>
<evidence type="ECO:0000256" key="3">
    <source>
        <dbReference type="ARBA" id="ARBA00023125"/>
    </source>
</evidence>
<feature type="domain" description="Tyr recombinase" evidence="6">
    <location>
        <begin position="208"/>
        <end position="386"/>
    </location>
</feature>
<evidence type="ECO:0000313" key="8">
    <source>
        <dbReference type="EMBL" id="KMO31317.1"/>
    </source>
</evidence>
<dbReference type="InterPro" id="IPR025166">
    <property type="entry name" value="Integrase_DNA_bind_dom"/>
</dbReference>
<dbReference type="Gene3D" id="3.30.160.390">
    <property type="entry name" value="Integrase, DNA-binding domain"/>
    <property type="match status" value="1"/>
</dbReference>
<evidence type="ECO:0000256" key="1">
    <source>
        <dbReference type="ARBA" id="ARBA00008857"/>
    </source>
</evidence>
<dbReference type="GO" id="GO:0006310">
    <property type="term" value="P:DNA recombination"/>
    <property type="evidence" value="ECO:0007669"/>
    <property type="project" value="UniProtKB-KW"/>
</dbReference>
<comment type="similarity">
    <text evidence="1">Belongs to the 'phage' integrase family.</text>
</comment>
<keyword evidence="3 5" id="KW-0238">DNA-binding</keyword>
<dbReference type="PANTHER" id="PTHR30629:SF2">
    <property type="entry name" value="PROPHAGE INTEGRASE INTS-RELATED"/>
    <property type="match status" value="1"/>
</dbReference>
<feature type="domain" description="Core-binding (CB)" evidence="7">
    <location>
        <begin position="105"/>
        <end position="187"/>
    </location>
</feature>
<sequence>MAKALTVRAIEALKPGPGRAEIPDGLIAGLYLVVQPTGRKSWAVRYRSAGRTRKHTIGAYPGIDLSNARELARRALVAVASGRDPGAEKAEARRSGEAAQRAERDRFERAAESYIERYAKANTKADTWRESQRLLAKNVVPLWRARRLQDIAKRDIIDLLDTIVDRGSPVAANRVLAVLRRMFGWFVERGVIAANPCAGVKAPTAEKSRDRVLTDDELRALWQACDGLSEPFGSLVRLLMLTGQRRDEVGQMTWLEVDLDARLWTIPKERAKNGQVHDVPLSDQSVAVLSGIKRIAGDRQLVFTTTGETPVSGFSKAKQRLDKAMPGAPPWVLHDLRRTMASGMARLGVNLPIIEKVLNHTSGSFGGIVGVYQRHSFADEKRAALAAWGLHLSRIIKEQQPDG</sequence>
<keyword evidence="9" id="KW-1185">Reference proteome</keyword>
<dbReference type="InterPro" id="IPR011010">
    <property type="entry name" value="DNA_brk_join_enz"/>
</dbReference>
<evidence type="ECO:0000259" key="7">
    <source>
        <dbReference type="PROSITE" id="PS51900"/>
    </source>
</evidence>
<dbReference type="GO" id="GO:0003677">
    <property type="term" value="F:DNA binding"/>
    <property type="evidence" value="ECO:0007669"/>
    <property type="project" value="UniProtKB-UniRule"/>
</dbReference>
<dbReference type="PROSITE" id="PS51898">
    <property type="entry name" value="TYR_RECOMBINASE"/>
    <property type="match status" value="1"/>
</dbReference>
<dbReference type="InterPro" id="IPR050808">
    <property type="entry name" value="Phage_Integrase"/>
</dbReference>
<evidence type="ECO:0000256" key="5">
    <source>
        <dbReference type="PROSITE-ProRule" id="PRU01248"/>
    </source>
</evidence>
<name>A0A0J6SC65_9HYPH</name>
<dbReference type="Pfam" id="PF22022">
    <property type="entry name" value="Phage_int_M"/>
    <property type="match status" value="1"/>
</dbReference>
<dbReference type="EMBL" id="LABZ01000248">
    <property type="protein sequence ID" value="KMO31317.1"/>
    <property type="molecule type" value="Genomic_DNA"/>
</dbReference>
<dbReference type="PANTHER" id="PTHR30629">
    <property type="entry name" value="PROPHAGE INTEGRASE"/>
    <property type="match status" value="1"/>
</dbReference>
<dbReference type="Pfam" id="PF13356">
    <property type="entry name" value="Arm-DNA-bind_3"/>
    <property type="match status" value="1"/>
</dbReference>
<accession>A0A0J6SC65</accession>
<dbReference type="InterPro" id="IPR013762">
    <property type="entry name" value="Integrase-like_cat_sf"/>
</dbReference>
<dbReference type="PATRIC" id="fig|1187852.3.peg.3493"/>
<reference evidence="8 9" key="1">
    <citation type="submission" date="2015-03" db="EMBL/GenBank/DDBJ databases">
        <title>Genome sequencing of Methylobacterium tarhaniae DSM 25844.</title>
        <authorList>
            <person name="Chaudhry V."/>
            <person name="Patil P.B."/>
        </authorList>
    </citation>
    <scope>NUCLEOTIDE SEQUENCE [LARGE SCALE GENOMIC DNA]</scope>
    <source>
        <strain evidence="8 9">DSM 25844</strain>
    </source>
</reference>
<evidence type="ECO:0000313" key="9">
    <source>
        <dbReference type="Proteomes" id="UP000036449"/>
    </source>
</evidence>
<dbReference type="PROSITE" id="PS51900">
    <property type="entry name" value="CB"/>
    <property type="match status" value="1"/>
</dbReference>
<keyword evidence="2" id="KW-0229">DNA integration</keyword>
<dbReference type="InterPro" id="IPR038488">
    <property type="entry name" value="Integrase_DNA-bd_sf"/>
</dbReference>
<dbReference type="Pfam" id="PF00589">
    <property type="entry name" value="Phage_integrase"/>
    <property type="match status" value="1"/>
</dbReference>
<comment type="caution">
    <text evidence="8">The sequence shown here is derived from an EMBL/GenBank/DDBJ whole genome shotgun (WGS) entry which is preliminary data.</text>
</comment>
<evidence type="ECO:0000259" key="6">
    <source>
        <dbReference type="PROSITE" id="PS51898"/>
    </source>
</evidence>
<evidence type="ECO:0000256" key="2">
    <source>
        <dbReference type="ARBA" id="ARBA00022908"/>
    </source>
</evidence>
<dbReference type="RefSeq" id="WP_048454069.1">
    <property type="nucleotide sequence ID" value="NZ_LABZ01000248.1"/>
</dbReference>
<dbReference type="InterPro" id="IPR044068">
    <property type="entry name" value="CB"/>
</dbReference>
<dbReference type="Gene3D" id="1.10.150.130">
    <property type="match status" value="1"/>
</dbReference>
<dbReference type="InterPro" id="IPR053876">
    <property type="entry name" value="Phage_int_M"/>
</dbReference>
<evidence type="ECO:0000256" key="4">
    <source>
        <dbReference type="ARBA" id="ARBA00023172"/>
    </source>
</evidence>
<dbReference type="Proteomes" id="UP000036449">
    <property type="component" value="Unassembled WGS sequence"/>
</dbReference>